<keyword evidence="2" id="KW-0865">Zymogen</keyword>
<accession>A0A1T4N094</accession>
<dbReference type="GO" id="GO:0004609">
    <property type="term" value="F:phosphatidylserine decarboxylase activity"/>
    <property type="evidence" value="ECO:0007669"/>
    <property type="project" value="InterPro"/>
</dbReference>
<dbReference type="STRING" id="225004.SAMN02745152_01049"/>
<dbReference type="OrthoDB" id="9802030at2"/>
<evidence type="ECO:0000256" key="2">
    <source>
        <dbReference type="ARBA" id="ARBA00023145"/>
    </source>
</evidence>
<evidence type="ECO:0000256" key="1">
    <source>
        <dbReference type="ARBA" id="ARBA00022793"/>
    </source>
</evidence>
<dbReference type="PANTHER" id="PTHR10067:SF17">
    <property type="entry name" value="PHOSPHATIDYLSERINE DECARBOXYLASE PROENZYME 2"/>
    <property type="match status" value="1"/>
</dbReference>
<dbReference type="GO" id="GO:0008654">
    <property type="term" value="P:phospholipid biosynthetic process"/>
    <property type="evidence" value="ECO:0007669"/>
    <property type="project" value="InterPro"/>
</dbReference>
<protein>
    <submittedName>
        <fullName evidence="5">Phosphatidylserine decarboxylase</fullName>
    </submittedName>
</protein>
<dbReference type="RefSeq" id="WP_078930805.1">
    <property type="nucleotide sequence ID" value="NZ_FUXC01000005.1"/>
</dbReference>
<name>A0A1T4N094_9SPIR</name>
<sequence length="281" mass="31976">MSAIDFYGNEPGNSKSVVFLCSSPFGRFLYNLTLFLQIPKIMGAFLRSPLSKSFIKGFVKKNNIDMSAFNDVKFKSFNDFFTRKDNSRKPELSSETLISPCDSALSVFNIEENSTFKIKGFDYTLKDFFETDEFDKTFSGGNALIFRLAATDYHRYCYIDSGSLEKNHFLKGKLYSVQPVCCRTFKVYTKNRRSWTILHTQNFGDVAQVEVGAFSVGGIKNHHENYSFSKGEEKGYFDLHGSTIVMLFRKNTIKLDEEILAQTVNGKETTVKYGQPIGKKA</sequence>
<reference evidence="5 6" key="1">
    <citation type="submission" date="2017-02" db="EMBL/GenBank/DDBJ databases">
        <authorList>
            <person name="Peterson S.W."/>
        </authorList>
    </citation>
    <scope>NUCLEOTIDE SEQUENCE [LARGE SCALE GENOMIC DNA]</scope>
    <source>
        <strain evidence="5 6">ATCC BAA-909</strain>
    </source>
</reference>
<proteinExistence type="predicted"/>
<dbReference type="Pfam" id="PF02666">
    <property type="entry name" value="PS_Dcarbxylase"/>
    <property type="match status" value="1"/>
</dbReference>
<dbReference type="GeneID" id="303367301"/>
<evidence type="ECO:0000256" key="4">
    <source>
        <dbReference type="ARBA" id="ARBA00023317"/>
    </source>
</evidence>
<keyword evidence="3" id="KW-0456">Lyase</keyword>
<gene>
    <name evidence="5" type="ORF">SAMN02745152_01049</name>
</gene>
<keyword evidence="4" id="KW-0670">Pyruvate</keyword>
<dbReference type="EMBL" id="FUXC01000005">
    <property type="protein sequence ID" value="SJZ72551.1"/>
    <property type="molecule type" value="Genomic_DNA"/>
</dbReference>
<evidence type="ECO:0000313" key="6">
    <source>
        <dbReference type="Proteomes" id="UP000190395"/>
    </source>
</evidence>
<keyword evidence="6" id="KW-1185">Reference proteome</keyword>
<dbReference type="InterPro" id="IPR003817">
    <property type="entry name" value="PS_Dcarbxylase"/>
</dbReference>
<evidence type="ECO:0000256" key="3">
    <source>
        <dbReference type="ARBA" id="ARBA00023239"/>
    </source>
</evidence>
<evidence type="ECO:0000313" key="5">
    <source>
        <dbReference type="EMBL" id="SJZ72551.1"/>
    </source>
</evidence>
<keyword evidence="1" id="KW-0210">Decarboxylase</keyword>
<dbReference type="AlphaFoldDB" id="A0A1T4N094"/>
<dbReference type="PANTHER" id="PTHR10067">
    <property type="entry name" value="PHOSPHATIDYLSERINE DECARBOXYLASE"/>
    <property type="match status" value="1"/>
</dbReference>
<organism evidence="5 6">
    <name type="scientific">Treponema berlinense</name>
    <dbReference type="NCBI Taxonomy" id="225004"/>
    <lineage>
        <taxon>Bacteria</taxon>
        <taxon>Pseudomonadati</taxon>
        <taxon>Spirochaetota</taxon>
        <taxon>Spirochaetia</taxon>
        <taxon>Spirochaetales</taxon>
        <taxon>Treponemataceae</taxon>
        <taxon>Treponema</taxon>
    </lineage>
</organism>
<dbReference type="Proteomes" id="UP000190395">
    <property type="component" value="Unassembled WGS sequence"/>
</dbReference>